<accession>A0A4Y3RBB4</accession>
<evidence type="ECO:0000313" key="2">
    <source>
        <dbReference type="EMBL" id="QQY97186.1"/>
    </source>
</evidence>
<gene>
    <name evidence="2" type="primary">cppG</name>
    <name evidence="1" type="ORF">SCA03_66990</name>
</gene>
<sequence>MSDEPEPEPEAELELTAPLVPFFVVTGGRSLPPAHEYERTTLVSAKRDAAAEARTLSPEAREVMRLVADGFLSVAEVAGHTGLPLGVVRILLAELADEDLVLARKPIPPAERPDKELLHAVLDGLKTRFGA</sequence>
<dbReference type="EMBL" id="BJMM01000085">
    <property type="protein sequence ID" value="GEB54148.1"/>
    <property type="molecule type" value="Genomic_DNA"/>
</dbReference>
<dbReference type="EMBL" id="MW038823">
    <property type="protein sequence ID" value="QQY97186.1"/>
    <property type="molecule type" value="Genomic_DNA"/>
</dbReference>
<evidence type="ECO:0000313" key="1">
    <source>
        <dbReference type="EMBL" id="GEB54148.1"/>
    </source>
</evidence>
<reference evidence="1 3" key="1">
    <citation type="submission" date="2019-06" db="EMBL/GenBank/DDBJ databases">
        <title>Whole genome shotgun sequence of Streptomyces cacaoi subsp. cacaoi NBRC 12748.</title>
        <authorList>
            <person name="Hosoyama A."/>
            <person name="Uohara A."/>
            <person name="Ohji S."/>
            <person name="Ichikawa N."/>
        </authorList>
    </citation>
    <scope>NUCLEOTIDE SEQUENCE [LARGE SCALE GENOMIC DNA]</scope>
    <source>
        <strain evidence="1 3">NBRC 12748</strain>
    </source>
</reference>
<reference evidence="2" key="2">
    <citation type="journal article" date="2021" name="Microorganisms">
        <title>One Pathway, Two Cyclic Non-Ribosomal Pentapeptides: Heterologous Expression of BE-18257 Antibiotics and Pentaminomycins from Streptomyces cacaoi CA-170360.</title>
        <authorList>
            <person name="Roman-Hurtado F."/>
            <person name="Sanchez-Hidalgo M."/>
            <person name="Martin J."/>
            <person name="Ortiz-Lopez F.J."/>
            <person name="Carretero-Molina D."/>
            <person name="Reyes F."/>
            <person name="Genilloud O."/>
        </authorList>
    </citation>
    <scope>NUCLEOTIDE SEQUENCE</scope>
    <source>
        <strain evidence="2">CA-170360</strain>
    </source>
</reference>
<dbReference type="Pfam" id="PF05331">
    <property type="entry name" value="DUF742"/>
    <property type="match status" value="1"/>
</dbReference>
<dbReference type="Proteomes" id="UP000319210">
    <property type="component" value="Unassembled WGS sequence"/>
</dbReference>
<dbReference type="RefSeq" id="WP_030891786.1">
    <property type="nucleotide sequence ID" value="NZ_BJMM01000085.1"/>
</dbReference>
<proteinExistence type="predicted"/>
<dbReference type="PANTHER" id="PTHR36221:SF1">
    <property type="entry name" value="DUF742 DOMAIN-CONTAINING PROTEIN"/>
    <property type="match status" value="1"/>
</dbReference>
<name>A0A4Y3RBB4_STRCI</name>
<protein>
    <submittedName>
        <fullName evidence="2">DUF742 domain-containing protein</fullName>
    </submittedName>
</protein>
<organism evidence="1 3">
    <name type="scientific">Streptomyces cacaoi</name>
    <dbReference type="NCBI Taxonomy" id="1898"/>
    <lineage>
        <taxon>Bacteria</taxon>
        <taxon>Bacillati</taxon>
        <taxon>Actinomycetota</taxon>
        <taxon>Actinomycetes</taxon>
        <taxon>Kitasatosporales</taxon>
        <taxon>Streptomycetaceae</taxon>
        <taxon>Streptomyces</taxon>
    </lineage>
</organism>
<evidence type="ECO:0000313" key="3">
    <source>
        <dbReference type="Proteomes" id="UP000319210"/>
    </source>
</evidence>
<keyword evidence="3" id="KW-1185">Reference proteome</keyword>
<accession>A0A7U1GEQ0</accession>
<dbReference type="AlphaFoldDB" id="A0A4Y3RBB4"/>
<dbReference type="InterPro" id="IPR007995">
    <property type="entry name" value="DUF742"/>
</dbReference>
<dbReference type="OrthoDB" id="3534386at2"/>
<dbReference type="PANTHER" id="PTHR36221">
    <property type="entry name" value="DUF742 DOMAIN-CONTAINING PROTEIN"/>
    <property type="match status" value="1"/>
</dbReference>